<comment type="cofactor">
    <cofactor evidence="1">
        <name>NAD(+)</name>
        <dbReference type="ChEBI" id="CHEBI:57540"/>
    </cofactor>
</comment>
<dbReference type="Pfam" id="PF24621">
    <property type="entry name" value="DHQS_C"/>
    <property type="match status" value="1"/>
</dbReference>
<evidence type="ECO:0000256" key="5">
    <source>
        <dbReference type="ARBA" id="ARBA00022723"/>
    </source>
</evidence>
<comment type="cofactor">
    <cofactor evidence="3">
        <name>Zn(2+)</name>
        <dbReference type="ChEBI" id="CHEBI:29105"/>
    </cofactor>
</comment>
<dbReference type="PANTHER" id="PTHR43622:SF7">
    <property type="entry name" value="3-DEHYDROQUINATE SYNTHASE, CHLOROPLASTIC"/>
    <property type="match status" value="1"/>
</dbReference>
<dbReference type="InterPro" id="IPR056179">
    <property type="entry name" value="DHQS_C"/>
</dbReference>
<evidence type="ECO:0000313" key="14">
    <source>
        <dbReference type="EMBL" id="MBO1319949.1"/>
    </source>
</evidence>
<dbReference type="Gene3D" id="3.40.50.1970">
    <property type="match status" value="1"/>
</dbReference>
<evidence type="ECO:0000256" key="11">
    <source>
        <dbReference type="ARBA" id="ARBA00023285"/>
    </source>
</evidence>
<dbReference type="GO" id="GO:0009073">
    <property type="term" value="P:aromatic amino acid family biosynthetic process"/>
    <property type="evidence" value="ECO:0007669"/>
    <property type="project" value="UniProtKB-KW"/>
</dbReference>
<evidence type="ECO:0000256" key="1">
    <source>
        <dbReference type="ARBA" id="ARBA00001911"/>
    </source>
</evidence>
<evidence type="ECO:0000256" key="8">
    <source>
        <dbReference type="ARBA" id="ARBA00023027"/>
    </source>
</evidence>
<feature type="domain" description="3-dehydroquinate synthase N-terminal" evidence="12">
    <location>
        <begin position="69"/>
        <end position="180"/>
    </location>
</feature>
<dbReference type="PIRSF" id="PIRSF001455">
    <property type="entry name" value="DHQ_synth"/>
    <property type="match status" value="1"/>
</dbReference>
<evidence type="ECO:0000256" key="9">
    <source>
        <dbReference type="ARBA" id="ARBA00023141"/>
    </source>
</evidence>
<comment type="caution">
    <text evidence="14">The sequence shown here is derived from an EMBL/GenBank/DDBJ whole genome shotgun (WGS) entry which is preliminary data.</text>
</comment>
<dbReference type="Pfam" id="PF01761">
    <property type="entry name" value="DHQ_synthase"/>
    <property type="match status" value="1"/>
</dbReference>
<keyword evidence="7" id="KW-0862">Zinc</keyword>
<comment type="cofactor">
    <cofactor evidence="2">
        <name>Co(2+)</name>
        <dbReference type="ChEBI" id="CHEBI:48828"/>
    </cofactor>
</comment>
<evidence type="ECO:0000256" key="10">
    <source>
        <dbReference type="ARBA" id="ARBA00023239"/>
    </source>
</evidence>
<keyword evidence="9" id="KW-0057">Aromatic amino acid biosynthesis</keyword>
<keyword evidence="11" id="KW-0170">Cobalt</keyword>
<dbReference type="Proteomes" id="UP000664417">
    <property type="component" value="Unassembled WGS sequence"/>
</dbReference>
<evidence type="ECO:0000259" key="12">
    <source>
        <dbReference type="Pfam" id="PF01761"/>
    </source>
</evidence>
<reference evidence="14" key="1">
    <citation type="submission" date="2021-03" db="EMBL/GenBank/DDBJ databases">
        <authorList>
            <person name="Wang G."/>
        </authorList>
    </citation>
    <scope>NUCLEOTIDE SEQUENCE</scope>
    <source>
        <strain evidence="14">KCTC 12899</strain>
    </source>
</reference>
<dbReference type="GO" id="GO:0008652">
    <property type="term" value="P:amino acid biosynthetic process"/>
    <property type="evidence" value="ECO:0007669"/>
    <property type="project" value="UniProtKB-KW"/>
</dbReference>
<dbReference type="GO" id="GO:0003856">
    <property type="term" value="F:3-dehydroquinate synthase activity"/>
    <property type="evidence" value="ECO:0007669"/>
    <property type="project" value="TreeGrafter"/>
</dbReference>
<dbReference type="Gene3D" id="1.20.1090.10">
    <property type="entry name" value="Dehydroquinate synthase-like - alpha domain"/>
    <property type="match status" value="1"/>
</dbReference>
<keyword evidence="5" id="KW-0479">Metal-binding</keyword>
<accession>A0A8J7U4M6</accession>
<feature type="domain" description="3-dehydroquinate synthase C-terminal" evidence="13">
    <location>
        <begin position="182"/>
        <end position="320"/>
    </location>
</feature>
<evidence type="ECO:0000259" key="13">
    <source>
        <dbReference type="Pfam" id="PF24621"/>
    </source>
</evidence>
<gene>
    <name evidence="14" type="ORF">J3U88_15845</name>
</gene>
<keyword evidence="15" id="KW-1185">Reference proteome</keyword>
<dbReference type="SUPFAM" id="SSF56796">
    <property type="entry name" value="Dehydroquinate synthase-like"/>
    <property type="match status" value="1"/>
</dbReference>
<dbReference type="GO" id="GO:0046872">
    <property type="term" value="F:metal ion binding"/>
    <property type="evidence" value="ECO:0007669"/>
    <property type="project" value="UniProtKB-KW"/>
</dbReference>
<evidence type="ECO:0000313" key="15">
    <source>
        <dbReference type="Proteomes" id="UP000664417"/>
    </source>
</evidence>
<keyword evidence="4" id="KW-0028">Amino-acid biosynthesis</keyword>
<name>A0A8J7U4M6_9BACT</name>
<dbReference type="InterPro" id="IPR030963">
    <property type="entry name" value="DHQ_synth_fam"/>
</dbReference>
<evidence type="ECO:0000256" key="2">
    <source>
        <dbReference type="ARBA" id="ARBA00001941"/>
    </source>
</evidence>
<keyword evidence="6" id="KW-0547">Nucleotide-binding</keyword>
<dbReference type="EMBL" id="JAFREP010000015">
    <property type="protein sequence ID" value="MBO1319949.1"/>
    <property type="molecule type" value="Genomic_DNA"/>
</dbReference>
<dbReference type="AlphaFoldDB" id="A0A8J7U4M6"/>
<evidence type="ECO:0000256" key="6">
    <source>
        <dbReference type="ARBA" id="ARBA00022741"/>
    </source>
</evidence>
<evidence type="ECO:0000256" key="7">
    <source>
        <dbReference type="ARBA" id="ARBA00022833"/>
    </source>
</evidence>
<dbReference type="InterPro" id="IPR050071">
    <property type="entry name" value="Dehydroquinate_synthase"/>
</dbReference>
<keyword evidence="10" id="KW-0456">Lyase</keyword>
<keyword evidence="8" id="KW-0520">NAD</keyword>
<dbReference type="RefSeq" id="WP_207859904.1">
    <property type="nucleotide sequence ID" value="NZ_JAFREP010000015.1"/>
</dbReference>
<dbReference type="GO" id="GO:0000166">
    <property type="term" value="F:nucleotide binding"/>
    <property type="evidence" value="ECO:0007669"/>
    <property type="project" value="UniProtKB-KW"/>
</dbReference>
<evidence type="ECO:0000256" key="3">
    <source>
        <dbReference type="ARBA" id="ARBA00001947"/>
    </source>
</evidence>
<proteinExistence type="predicted"/>
<protein>
    <submittedName>
        <fullName evidence="14">3-dehydroquinate synthase</fullName>
    </submittedName>
</protein>
<dbReference type="CDD" id="cd08195">
    <property type="entry name" value="DHQS"/>
    <property type="match status" value="1"/>
</dbReference>
<organism evidence="14 15">
    <name type="scientific">Acanthopleuribacter pedis</name>
    <dbReference type="NCBI Taxonomy" id="442870"/>
    <lineage>
        <taxon>Bacteria</taxon>
        <taxon>Pseudomonadati</taxon>
        <taxon>Acidobacteriota</taxon>
        <taxon>Holophagae</taxon>
        <taxon>Acanthopleuribacterales</taxon>
        <taxon>Acanthopleuribacteraceae</taxon>
        <taxon>Acanthopleuribacter</taxon>
    </lineage>
</organism>
<dbReference type="PANTHER" id="PTHR43622">
    <property type="entry name" value="3-DEHYDROQUINATE SYNTHASE"/>
    <property type="match status" value="1"/>
</dbReference>
<dbReference type="InterPro" id="IPR030960">
    <property type="entry name" value="DHQS/DOIS_N"/>
</dbReference>
<dbReference type="FunFam" id="3.40.50.1970:FF:000007">
    <property type="entry name" value="Pentafunctional AROM polypeptide"/>
    <property type="match status" value="1"/>
</dbReference>
<sequence length="367" mass="40249">MLYDQFELHQSRIFLGSDCFAEALARCEPSAYSRCFFISQEQVWGFHGQALAEAFAASGVTVSEDHLYFMPDGEQFKSLATFEAIQQWLVDRGADRRSLLVVLGGGVVGDLAGFVAATYMRGMAWLYVPTTLLAQQDASIGGKTAVNLPQGKNLVGQFWEPRAVIVDSAVLGTLPQRQINAGYMEFLKHGMLQGEALYQDALAVPTATDDWAAQMPVLARGVRVKADVVAQDPHEKNQRRLLNLGHTLAHALESYTEYRQFLHGEAVGIGLLYVAMVARRLGSTYAWPGLMEAVVPRLPACDPANWDQTRLLDLTRRDKKGVGGKIAWIIPHRPGDVEIITGIDRAVLAASLEELVAVLGDRVAAVR</sequence>
<evidence type="ECO:0000256" key="4">
    <source>
        <dbReference type="ARBA" id="ARBA00022605"/>
    </source>
</evidence>